<comment type="caution">
    <text evidence="1">The sequence shown here is derived from an EMBL/GenBank/DDBJ whole genome shotgun (WGS) entry which is preliminary data.</text>
</comment>
<dbReference type="RefSeq" id="WP_171186211.1">
    <property type="nucleotide sequence ID" value="NZ_WTPX01000050.1"/>
</dbReference>
<dbReference type="PROSITE" id="PS51318">
    <property type="entry name" value="TAT"/>
    <property type="match status" value="1"/>
</dbReference>
<protein>
    <recommendedName>
        <fullName evidence="3">Twin-arginine translocation signal domain-containing protein</fullName>
    </recommendedName>
</protein>
<sequence>MADSLSRRDFAALVAAGATASTLPGTAREPLTAPKPPVPRGLGTQAALLYEVLLSQFPESRVEAKRDEIARDIATNLYYGRVLASAGLTHFDGPGPLWTAYRATDGETP</sequence>
<gene>
    <name evidence="1" type="ORF">LzC2_18940</name>
</gene>
<dbReference type="InterPro" id="IPR006311">
    <property type="entry name" value="TAT_signal"/>
</dbReference>
<evidence type="ECO:0000313" key="2">
    <source>
        <dbReference type="Proteomes" id="UP000609651"/>
    </source>
</evidence>
<dbReference type="Proteomes" id="UP000609651">
    <property type="component" value="Unassembled WGS sequence"/>
</dbReference>
<reference evidence="1 2" key="1">
    <citation type="journal article" date="2020" name="Syst. Appl. Microbiol.">
        <title>Alienimonas chondri sp. nov., a novel planctomycete isolated from the biofilm of the red alga Chondrus crispus.</title>
        <authorList>
            <person name="Vitorino I."/>
            <person name="Albuquerque L."/>
            <person name="Wiegand S."/>
            <person name="Kallscheuer N."/>
            <person name="da Costa M.S."/>
            <person name="Lobo-da-Cunha A."/>
            <person name="Jogler C."/>
            <person name="Lage O.M."/>
        </authorList>
    </citation>
    <scope>NUCLEOTIDE SEQUENCE [LARGE SCALE GENOMIC DNA]</scope>
    <source>
        <strain evidence="1 2">LzC2</strain>
    </source>
</reference>
<organism evidence="1 2">
    <name type="scientific">Alienimonas chondri</name>
    <dbReference type="NCBI Taxonomy" id="2681879"/>
    <lineage>
        <taxon>Bacteria</taxon>
        <taxon>Pseudomonadati</taxon>
        <taxon>Planctomycetota</taxon>
        <taxon>Planctomycetia</taxon>
        <taxon>Planctomycetales</taxon>
        <taxon>Planctomycetaceae</taxon>
        <taxon>Alienimonas</taxon>
    </lineage>
</organism>
<dbReference type="EMBL" id="WTPX01000050">
    <property type="protein sequence ID" value="NNJ25819.1"/>
    <property type="molecule type" value="Genomic_DNA"/>
</dbReference>
<proteinExistence type="predicted"/>
<name>A0ABX1VDN6_9PLAN</name>
<keyword evidence="2" id="KW-1185">Reference proteome</keyword>
<evidence type="ECO:0008006" key="3">
    <source>
        <dbReference type="Google" id="ProtNLM"/>
    </source>
</evidence>
<evidence type="ECO:0000313" key="1">
    <source>
        <dbReference type="EMBL" id="NNJ25819.1"/>
    </source>
</evidence>
<accession>A0ABX1VDN6</accession>